<keyword evidence="3" id="KW-0547">Nucleotide-binding</keyword>
<dbReference type="InterPro" id="IPR050319">
    <property type="entry name" value="ABC_transp_ATP-bind"/>
</dbReference>
<dbReference type="Pfam" id="PF00005">
    <property type="entry name" value="ABC_tran"/>
    <property type="match status" value="1"/>
</dbReference>
<dbReference type="EMBL" id="BARU01026009">
    <property type="protein sequence ID" value="GAH73128.1"/>
    <property type="molecule type" value="Genomic_DNA"/>
</dbReference>
<dbReference type="PROSITE" id="PS50893">
    <property type="entry name" value="ABC_TRANSPORTER_2"/>
    <property type="match status" value="1"/>
</dbReference>
<gene>
    <name evidence="7" type="ORF">S03H2_41832</name>
</gene>
<dbReference type="SUPFAM" id="SSF52540">
    <property type="entry name" value="P-loop containing nucleoside triphosphate hydrolases"/>
    <property type="match status" value="1"/>
</dbReference>
<dbReference type="CDD" id="cd03257">
    <property type="entry name" value="ABC_NikE_OppD_transporters"/>
    <property type="match status" value="1"/>
</dbReference>
<evidence type="ECO:0000313" key="7">
    <source>
        <dbReference type="EMBL" id="GAH73128.1"/>
    </source>
</evidence>
<accession>X1JTK1</accession>
<dbReference type="GO" id="GO:0005524">
    <property type="term" value="F:ATP binding"/>
    <property type="evidence" value="ECO:0007669"/>
    <property type="project" value="UniProtKB-KW"/>
</dbReference>
<dbReference type="AlphaFoldDB" id="X1JTK1"/>
<dbReference type="GO" id="GO:0055085">
    <property type="term" value="P:transmembrane transport"/>
    <property type="evidence" value="ECO:0007669"/>
    <property type="project" value="UniProtKB-ARBA"/>
</dbReference>
<evidence type="ECO:0000256" key="1">
    <source>
        <dbReference type="ARBA" id="ARBA00005417"/>
    </source>
</evidence>
<keyword evidence="5" id="KW-0472">Membrane</keyword>
<organism evidence="7">
    <name type="scientific">marine sediment metagenome</name>
    <dbReference type="NCBI Taxonomy" id="412755"/>
    <lineage>
        <taxon>unclassified sequences</taxon>
        <taxon>metagenomes</taxon>
        <taxon>ecological metagenomes</taxon>
    </lineage>
</organism>
<feature type="domain" description="ABC transporter" evidence="6">
    <location>
        <begin position="44"/>
        <end position="272"/>
    </location>
</feature>
<keyword evidence="4" id="KW-0067">ATP-binding</keyword>
<dbReference type="SMART" id="SM00382">
    <property type="entry name" value="AAA"/>
    <property type="match status" value="1"/>
</dbReference>
<reference evidence="7" key="1">
    <citation type="journal article" date="2014" name="Front. Microbiol.">
        <title>High frequency of phylogenetically diverse reductive dehalogenase-homologous genes in deep subseafloor sedimentary metagenomes.</title>
        <authorList>
            <person name="Kawai M."/>
            <person name="Futagami T."/>
            <person name="Toyoda A."/>
            <person name="Takaki Y."/>
            <person name="Nishi S."/>
            <person name="Hori S."/>
            <person name="Arai W."/>
            <person name="Tsubouchi T."/>
            <person name="Morono Y."/>
            <person name="Uchiyama I."/>
            <person name="Ito T."/>
            <person name="Fujiyama A."/>
            <person name="Inagaki F."/>
            <person name="Takami H."/>
        </authorList>
    </citation>
    <scope>NUCLEOTIDE SEQUENCE</scope>
    <source>
        <strain evidence="7">Expedition CK06-06</strain>
    </source>
</reference>
<proteinExistence type="inferred from homology"/>
<dbReference type="PANTHER" id="PTHR43776">
    <property type="entry name" value="TRANSPORT ATP-BINDING PROTEIN"/>
    <property type="match status" value="1"/>
</dbReference>
<dbReference type="PANTHER" id="PTHR43776:SF7">
    <property type="entry name" value="D,D-DIPEPTIDE TRANSPORT ATP-BINDING PROTEIN DDPF-RELATED"/>
    <property type="match status" value="1"/>
</dbReference>
<feature type="transmembrane region" description="Helical" evidence="5">
    <location>
        <begin position="6"/>
        <end position="23"/>
    </location>
</feature>
<dbReference type="InterPro" id="IPR027417">
    <property type="entry name" value="P-loop_NTPase"/>
</dbReference>
<name>X1JTK1_9ZZZZ</name>
<keyword evidence="5" id="KW-1133">Transmembrane helix</keyword>
<dbReference type="InterPro" id="IPR003439">
    <property type="entry name" value="ABC_transporter-like_ATP-bd"/>
</dbReference>
<sequence length="272" mass="30421">GPNLLLSLVFSVIFSLIIKSFYLKRIPLGQIRELSELEKGKILLDINDLKVYYPLMGGLLKRQFGAVKAVDGVSLIIKTGETLGLVGESGCGKSTLAKAILGLVPIEDGEIHFNEINVDKDDYSKFLRQKIQIVFQDPDASLNPRLKVVDIISEPLKNLLGITKKTELRKHVLRLLEEVSLKKEHLDRYPHEFSGGQKQRIIIARALACNPELIILDEPTSALDVSVQAQILNLLKDLQRTYGYGFLFITHNLSVVNHIADKVAIMYLGRIV</sequence>
<dbReference type="InterPro" id="IPR003593">
    <property type="entry name" value="AAA+_ATPase"/>
</dbReference>
<feature type="non-terminal residue" evidence="7">
    <location>
        <position position="1"/>
    </location>
</feature>
<evidence type="ECO:0000256" key="3">
    <source>
        <dbReference type="ARBA" id="ARBA00022741"/>
    </source>
</evidence>
<protein>
    <recommendedName>
        <fullName evidence="6">ABC transporter domain-containing protein</fullName>
    </recommendedName>
</protein>
<evidence type="ECO:0000256" key="2">
    <source>
        <dbReference type="ARBA" id="ARBA00022448"/>
    </source>
</evidence>
<evidence type="ECO:0000259" key="6">
    <source>
        <dbReference type="PROSITE" id="PS50893"/>
    </source>
</evidence>
<keyword evidence="5" id="KW-0812">Transmembrane</keyword>
<evidence type="ECO:0000256" key="5">
    <source>
        <dbReference type="SAM" id="Phobius"/>
    </source>
</evidence>
<keyword evidence="2" id="KW-0813">Transport</keyword>
<evidence type="ECO:0000256" key="4">
    <source>
        <dbReference type="ARBA" id="ARBA00022840"/>
    </source>
</evidence>
<comment type="similarity">
    <text evidence="1">Belongs to the ABC transporter superfamily.</text>
</comment>
<dbReference type="InterPro" id="IPR017871">
    <property type="entry name" value="ABC_transporter-like_CS"/>
</dbReference>
<dbReference type="Gene3D" id="3.40.50.300">
    <property type="entry name" value="P-loop containing nucleotide triphosphate hydrolases"/>
    <property type="match status" value="1"/>
</dbReference>
<dbReference type="GO" id="GO:0016887">
    <property type="term" value="F:ATP hydrolysis activity"/>
    <property type="evidence" value="ECO:0007669"/>
    <property type="project" value="InterPro"/>
</dbReference>
<feature type="non-terminal residue" evidence="7">
    <location>
        <position position="272"/>
    </location>
</feature>
<dbReference type="PROSITE" id="PS00211">
    <property type="entry name" value="ABC_TRANSPORTER_1"/>
    <property type="match status" value="1"/>
</dbReference>
<comment type="caution">
    <text evidence="7">The sequence shown here is derived from an EMBL/GenBank/DDBJ whole genome shotgun (WGS) entry which is preliminary data.</text>
</comment>